<feature type="region of interest" description="Disordered" evidence="1">
    <location>
        <begin position="211"/>
        <end position="280"/>
    </location>
</feature>
<reference evidence="3 4" key="1">
    <citation type="submission" date="2020-08" db="EMBL/GenBank/DDBJ databases">
        <title>Genomic Encyclopedia of Type Strains, Phase IV (KMG-IV): sequencing the most valuable type-strain genomes for metagenomic binning, comparative biology and taxonomic classification.</title>
        <authorList>
            <person name="Goeker M."/>
        </authorList>
    </citation>
    <scope>NUCLEOTIDE SEQUENCE [LARGE SCALE GENOMIC DNA]</scope>
    <source>
        <strain evidence="3 4">DSM 40141</strain>
    </source>
</reference>
<dbReference type="EMBL" id="JACHEM010000001">
    <property type="protein sequence ID" value="MBB6434037.1"/>
    <property type="molecule type" value="Genomic_DNA"/>
</dbReference>
<feature type="compositionally biased region" description="Low complexity" evidence="1">
    <location>
        <begin position="56"/>
        <end position="67"/>
    </location>
</feature>
<evidence type="ECO:0000313" key="4">
    <source>
        <dbReference type="Proteomes" id="UP000540423"/>
    </source>
</evidence>
<name>A0A7X0LMQ4_9ACTN</name>
<dbReference type="RefSeq" id="WP_185026250.1">
    <property type="nucleotide sequence ID" value="NZ_BNBN01000001.1"/>
</dbReference>
<organism evidence="3 4">
    <name type="scientific">Streptomyces candidus</name>
    <dbReference type="NCBI Taxonomy" id="67283"/>
    <lineage>
        <taxon>Bacteria</taxon>
        <taxon>Bacillati</taxon>
        <taxon>Actinomycetota</taxon>
        <taxon>Actinomycetes</taxon>
        <taxon>Kitasatosporales</taxon>
        <taxon>Streptomycetaceae</taxon>
        <taxon>Streptomyces</taxon>
    </lineage>
</organism>
<dbReference type="PROSITE" id="PS51257">
    <property type="entry name" value="PROKAR_LIPOPROTEIN"/>
    <property type="match status" value="1"/>
</dbReference>
<feature type="compositionally biased region" description="Low complexity" evidence="1">
    <location>
        <begin position="264"/>
        <end position="280"/>
    </location>
</feature>
<feature type="compositionally biased region" description="Pro residues" evidence="1">
    <location>
        <begin position="231"/>
        <end position="256"/>
    </location>
</feature>
<protein>
    <recommendedName>
        <fullName evidence="5">Lipoprotein</fullName>
    </recommendedName>
</protein>
<evidence type="ECO:0008006" key="5">
    <source>
        <dbReference type="Google" id="ProtNLM"/>
    </source>
</evidence>
<keyword evidence="4" id="KW-1185">Reference proteome</keyword>
<evidence type="ECO:0000256" key="2">
    <source>
        <dbReference type="SAM" id="SignalP"/>
    </source>
</evidence>
<evidence type="ECO:0000313" key="3">
    <source>
        <dbReference type="EMBL" id="MBB6434037.1"/>
    </source>
</evidence>
<evidence type="ECO:0000256" key="1">
    <source>
        <dbReference type="SAM" id="MobiDB-lite"/>
    </source>
</evidence>
<gene>
    <name evidence="3" type="ORF">HNQ79_000475</name>
</gene>
<dbReference type="AlphaFoldDB" id="A0A7X0LMQ4"/>
<comment type="caution">
    <text evidence="3">The sequence shown here is derived from an EMBL/GenBank/DDBJ whole genome shotgun (WGS) entry which is preliminary data.</text>
</comment>
<accession>A0A7X0LMQ4</accession>
<sequence length="280" mass="28715">MSLRTYPRGGRARVAAPAAAASLCAVLAACGAPSGLGRSEPAPAASAQPVPEKLWSDWSPESSSPSDAGTDPELQPAPEPLSGAPAVPAGGFSALDQVTVLRADPRMKALTQDGVRREPGAPGIRPAELRDLTGDGRNELISAVDLESGRVVVAVYTQRGSQIVPILHTSGVRPVIEAVGVDLVVRGSATDGGEQSVRYRWDGNRMITVSEVRSFRTDNGSTAPDTRPEPDTPAPAPGTEPGVPPSSVPTPAPPRQDPGQHNEPVPGAPGRTPAAPGSAR</sequence>
<keyword evidence="2" id="KW-0732">Signal</keyword>
<feature type="region of interest" description="Disordered" evidence="1">
    <location>
        <begin position="35"/>
        <end position="88"/>
    </location>
</feature>
<feature type="signal peptide" evidence="2">
    <location>
        <begin position="1"/>
        <end position="28"/>
    </location>
</feature>
<proteinExistence type="predicted"/>
<feature type="chain" id="PRO_5039612440" description="Lipoprotein" evidence="2">
    <location>
        <begin position="29"/>
        <end position="280"/>
    </location>
</feature>
<dbReference type="Proteomes" id="UP000540423">
    <property type="component" value="Unassembled WGS sequence"/>
</dbReference>